<dbReference type="PANTHER" id="PTHR28037">
    <property type="entry name" value="ALCOHOL O-ACETYLTRANSFERASE 1-RELATED"/>
    <property type="match status" value="1"/>
</dbReference>
<gene>
    <name evidence="1" type="ORF">SAMN04488098_102325</name>
</gene>
<accession>A0A1G9AZT9</accession>
<dbReference type="Proteomes" id="UP000199433">
    <property type="component" value="Unassembled WGS sequence"/>
</dbReference>
<proteinExistence type="predicted"/>
<name>A0A1G9AZT9_9LACT</name>
<dbReference type="PANTHER" id="PTHR28037:SF1">
    <property type="entry name" value="ALCOHOL O-ACETYLTRANSFERASE 1-RELATED"/>
    <property type="match status" value="1"/>
</dbReference>
<dbReference type="Gene3D" id="3.30.559.30">
    <property type="entry name" value="Nonribosomal peptide synthetase, condensation domain"/>
    <property type="match status" value="1"/>
</dbReference>
<dbReference type="InterPro" id="IPR052058">
    <property type="entry name" value="Alcohol_O-acetyltransferase"/>
</dbReference>
<reference evidence="2" key="1">
    <citation type="submission" date="2016-10" db="EMBL/GenBank/DDBJ databases">
        <authorList>
            <person name="Varghese N."/>
            <person name="Submissions S."/>
        </authorList>
    </citation>
    <scope>NUCLEOTIDE SEQUENCE [LARGE SCALE GENOMIC DNA]</scope>
    <source>
        <strain evidence="2">DSM 19181</strain>
    </source>
</reference>
<dbReference type="RefSeq" id="WP_091266973.1">
    <property type="nucleotide sequence ID" value="NZ_FNFK01000023.1"/>
</dbReference>
<evidence type="ECO:0000313" key="1">
    <source>
        <dbReference type="EMBL" id="SDK32394.1"/>
    </source>
</evidence>
<dbReference type="InterPro" id="IPR010828">
    <property type="entry name" value="Atf2/Sli1-like"/>
</dbReference>
<dbReference type="AlphaFoldDB" id="A0A1G9AZT9"/>
<protein>
    <submittedName>
        <fullName evidence="1">Alcohol acetyltransferase</fullName>
    </submittedName>
</protein>
<dbReference type="STRING" id="426701.SAMN04488098_102325"/>
<dbReference type="GO" id="GO:0016740">
    <property type="term" value="F:transferase activity"/>
    <property type="evidence" value="ECO:0007669"/>
    <property type="project" value="UniProtKB-KW"/>
</dbReference>
<organism evidence="1 2">
    <name type="scientific">Alkalibacterium thalassium</name>
    <dbReference type="NCBI Taxonomy" id="426701"/>
    <lineage>
        <taxon>Bacteria</taxon>
        <taxon>Bacillati</taxon>
        <taxon>Bacillota</taxon>
        <taxon>Bacilli</taxon>
        <taxon>Lactobacillales</taxon>
        <taxon>Carnobacteriaceae</taxon>
        <taxon>Alkalibacterium</taxon>
    </lineage>
</organism>
<dbReference type="Pfam" id="PF07247">
    <property type="entry name" value="AATase"/>
    <property type="match status" value="1"/>
</dbReference>
<evidence type="ECO:0000313" key="2">
    <source>
        <dbReference type="Proteomes" id="UP000199433"/>
    </source>
</evidence>
<keyword evidence="1" id="KW-0808">Transferase</keyword>
<dbReference type="OrthoDB" id="4876345at2"/>
<dbReference type="Gene3D" id="3.30.559.10">
    <property type="entry name" value="Chloramphenicol acetyltransferase-like domain"/>
    <property type="match status" value="1"/>
</dbReference>
<dbReference type="EMBL" id="FNFK01000023">
    <property type="protein sequence ID" value="SDK32394.1"/>
    <property type="molecule type" value="Genomic_DNA"/>
</dbReference>
<dbReference type="InterPro" id="IPR023213">
    <property type="entry name" value="CAT-like_dom_sf"/>
</dbReference>
<sequence>MEKKNWVRLDNASNIFLAARTDVDTKVFRFTAQMSEKVDPASLQKALIKVYEGYPLFQNVMRRGIFWYYLEHTEKIPYVQPETMPPCTAIYHYDRKELLFRVIYNENRIHIEVFHALTDGTGAMWFFEDLITEYTRLRHPEAFGKNSERTPRQKQDLEDSFNRYFRKKKKKRENVPTREPFEEAYKEADNIEKSLQPYEEQTDYSNVHRVKGTITPDHRPRIIEITTQVKDVLALSKKHKVSLTLYLTAIFMISVYESIDEKKEEDTVTVSIPVNLRQFYPSFSVRNFFSTTLMAYTFKKNQPYNIEDICQEIDKQLKKEIKPEAIEKRLKRFIGFEFHPAIRVVFRPIKDLVLKWVSLYTNRKITVAMSNLGKLSLPEMVEPYVENINFYTAVVRPQFCVNSYKDKLNILFTSPFIETDIQKRFIRYLSSEGLDIQLDVNKVTREEFE</sequence>
<keyword evidence="2" id="KW-1185">Reference proteome</keyword>